<evidence type="ECO:0000256" key="8">
    <source>
        <dbReference type="ARBA" id="ARBA00022840"/>
    </source>
</evidence>
<evidence type="ECO:0000313" key="11">
    <source>
        <dbReference type="EMBL" id="SIS89171.1"/>
    </source>
</evidence>
<dbReference type="NCBIfam" id="TIGR00150">
    <property type="entry name" value="T6A_YjeE"/>
    <property type="match status" value="1"/>
</dbReference>
<dbReference type="InterPro" id="IPR003442">
    <property type="entry name" value="T6A_TsaE"/>
</dbReference>
<gene>
    <name evidence="11" type="ORF">SAMN05421796_105202</name>
</gene>
<proteinExistence type="inferred from homology"/>
<evidence type="ECO:0000256" key="6">
    <source>
        <dbReference type="ARBA" id="ARBA00022723"/>
    </source>
</evidence>
<organism evidence="11 12">
    <name type="scientific">Chryseobacterium piscicola</name>
    <dbReference type="NCBI Taxonomy" id="551459"/>
    <lineage>
        <taxon>Bacteria</taxon>
        <taxon>Pseudomonadati</taxon>
        <taxon>Bacteroidota</taxon>
        <taxon>Flavobacteriia</taxon>
        <taxon>Flavobacteriales</taxon>
        <taxon>Weeksellaceae</taxon>
        <taxon>Chryseobacterium group</taxon>
        <taxon>Chryseobacterium</taxon>
    </lineage>
</organism>
<keyword evidence="5" id="KW-0819">tRNA processing</keyword>
<keyword evidence="6" id="KW-0479">Metal-binding</keyword>
<dbReference type="InterPro" id="IPR027417">
    <property type="entry name" value="P-loop_NTPase"/>
</dbReference>
<dbReference type="EMBL" id="FTOJ01000005">
    <property type="protein sequence ID" value="SIS89171.1"/>
    <property type="molecule type" value="Genomic_DNA"/>
</dbReference>
<protein>
    <recommendedName>
        <fullName evidence="3">tRNA threonylcarbamoyladenosine biosynthesis protein TsaE</fullName>
    </recommendedName>
    <alternativeName>
        <fullName evidence="10">t(6)A37 threonylcarbamoyladenosine biosynthesis protein TsaE</fullName>
    </alternativeName>
</protein>
<evidence type="ECO:0000256" key="9">
    <source>
        <dbReference type="ARBA" id="ARBA00022842"/>
    </source>
</evidence>
<dbReference type="PANTHER" id="PTHR33540:SF2">
    <property type="entry name" value="TRNA THREONYLCARBAMOYLADENOSINE BIOSYNTHESIS PROTEIN TSAE"/>
    <property type="match status" value="1"/>
</dbReference>
<evidence type="ECO:0000313" key="12">
    <source>
        <dbReference type="Proteomes" id="UP000186246"/>
    </source>
</evidence>
<comment type="subcellular location">
    <subcellularLocation>
        <location evidence="1">Cytoplasm</location>
    </subcellularLocation>
</comment>
<evidence type="ECO:0000256" key="5">
    <source>
        <dbReference type="ARBA" id="ARBA00022694"/>
    </source>
</evidence>
<evidence type="ECO:0000256" key="10">
    <source>
        <dbReference type="ARBA" id="ARBA00032441"/>
    </source>
</evidence>
<sequence length="154" mass="18141">MKSFERAKRLLILQPQINYMHFEIRKLEQWQDVAAEILPQLKHNILLLKGNLGAGKTTFTQILMKNLGSEDEVNSPTYSIVNEYDSPKGKVFHFDLYRLKNIEEVYDIGIEEYLDNSFLCIIEWPEVYEEELHGLGFHTMNIENNGETREIEFE</sequence>
<accession>A0A1N7MT90</accession>
<keyword evidence="4" id="KW-0963">Cytoplasm</keyword>
<dbReference type="GO" id="GO:0046872">
    <property type="term" value="F:metal ion binding"/>
    <property type="evidence" value="ECO:0007669"/>
    <property type="project" value="UniProtKB-KW"/>
</dbReference>
<keyword evidence="8" id="KW-0067">ATP-binding</keyword>
<keyword evidence="9" id="KW-0460">Magnesium</keyword>
<evidence type="ECO:0000256" key="2">
    <source>
        <dbReference type="ARBA" id="ARBA00007599"/>
    </source>
</evidence>
<dbReference type="SUPFAM" id="SSF52540">
    <property type="entry name" value="P-loop containing nucleoside triphosphate hydrolases"/>
    <property type="match status" value="1"/>
</dbReference>
<dbReference type="Proteomes" id="UP000186246">
    <property type="component" value="Unassembled WGS sequence"/>
</dbReference>
<keyword evidence="7" id="KW-0547">Nucleotide-binding</keyword>
<name>A0A1N7MT90_9FLAO</name>
<dbReference type="Pfam" id="PF02367">
    <property type="entry name" value="TsaE"/>
    <property type="match status" value="1"/>
</dbReference>
<dbReference type="AlphaFoldDB" id="A0A1N7MT90"/>
<evidence type="ECO:0000256" key="3">
    <source>
        <dbReference type="ARBA" id="ARBA00019010"/>
    </source>
</evidence>
<dbReference type="STRING" id="551459.SAMN05421796_105202"/>
<dbReference type="PANTHER" id="PTHR33540">
    <property type="entry name" value="TRNA THREONYLCARBAMOYLADENOSINE BIOSYNTHESIS PROTEIN TSAE"/>
    <property type="match status" value="1"/>
</dbReference>
<dbReference type="GO" id="GO:0005524">
    <property type="term" value="F:ATP binding"/>
    <property type="evidence" value="ECO:0007669"/>
    <property type="project" value="UniProtKB-KW"/>
</dbReference>
<evidence type="ECO:0000256" key="4">
    <source>
        <dbReference type="ARBA" id="ARBA00022490"/>
    </source>
</evidence>
<comment type="similarity">
    <text evidence="2">Belongs to the TsaE family.</text>
</comment>
<reference evidence="12" key="1">
    <citation type="submission" date="2017-01" db="EMBL/GenBank/DDBJ databases">
        <authorList>
            <person name="Varghese N."/>
            <person name="Submissions S."/>
        </authorList>
    </citation>
    <scope>NUCLEOTIDE SEQUENCE [LARGE SCALE GENOMIC DNA]</scope>
    <source>
        <strain evidence="12">DSM 21068</strain>
    </source>
</reference>
<dbReference type="Gene3D" id="3.40.50.300">
    <property type="entry name" value="P-loop containing nucleotide triphosphate hydrolases"/>
    <property type="match status" value="1"/>
</dbReference>
<dbReference type="GO" id="GO:0005737">
    <property type="term" value="C:cytoplasm"/>
    <property type="evidence" value="ECO:0007669"/>
    <property type="project" value="UniProtKB-SubCell"/>
</dbReference>
<evidence type="ECO:0000256" key="1">
    <source>
        <dbReference type="ARBA" id="ARBA00004496"/>
    </source>
</evidence>
<evidence type="ECO:0000256" key="7">
    <source>
        <dbReference type="ARBA" id="ARBA00022741"/>
    </source>
</evidence>
<dbReference type="GO" id="GO:0002949">
    <property type="term" value="P:tRNA threonylcarbamoyladenosine modification"/>
    <property type="evidence" value="ECO:0007669"/>
    <property type="project" value="InterPro"/>
</dbReference>